<evidence type="ECO:0000256" key="15">
    <source>
        <dbReference type="ARBA" id="ARBA00023326"/>
    </source>
</evidence>
<evidence type="ECO:0000256" key="9">
    <source>
        <dbReference type="ARBA" id="ARBA00022729"/>
    </source>
</evidence>
<evidence type="ECO:0000256" key="5">
    <source>
        <dbReference type="ARBA" id="ARBA00012272"/>
    </source>
</evidence>
<dbReference type="GO" id="GO:0071555">
    <property type="term" value="P:cell wall organization"/>
    <property type="evidence" value="ECO:0007669"/>
    <property type="project" value="UniProtKB-KW"/>
</dbReference>
<dbReference type="GO" id="GO:0046872">
    <property type="term" value="F:metal ion binding"/>
    <property type="evidence" value="ECO:0007669"/>
    <property type="project" value="UniProtKB-KW"/>
</dbReference>
<keyword evidence="9 18" id="KW-0732">Signal</keyword>
<keyword evidence="13" id="KW-0119">Carbohydrate metabolism</keyword>
<keyword evidence="12" id="KW-0456">Lyase</keyword>
<evidence type="ECO:0000256" key="16">
    <source>
        <dbReference type="ARBA" id="ARBA00025679"/>
    </source>
</evidence>
<keyword evidence="7" id="KW-0964">Secreted</keyword>
<keyword evidence="8" id="KW-0479">Metal-binding</keyword>
<dbReference type="InterPro" id="IPR052063">
    <property type="entry name" value="Polysaccharide_Lyase_1"/>
</dbReference>
<dbReference type="PANTHER" id="PTHR42970">
    <property type="entry name" value="PECTATE LYASE C-RELATED"/>
    <property type="match status" value="1"/>
</dbReference>
<dbReference type="AlphaFoldDB" id="A0AAD4GNH5"/>
<dbReference type="Proteomes" id="UP001194746">
    <property type="component" value="Unassembled WGS sequence"/>
</dbReference>
<dbReference type="PANTHER" id="PTHR42970:SF1">
    <property type="entry name" value="PECTATE LYASE C-RELATED"/>
    <property type="match status" value="1"/>
</dbReference>
<feature type="compositionally biased region" description="Acidic residues" evidence="17">
    <location>
        <begin position="374"/>
        <end position="387"/>
    </location>
</feature>
<evidence type="ECO:0000256" key="6">
    <source>
        <dbReference type="ARBA" id="ARBA00016512"/>
    </source>
</evidence>
<evidence type="ECO:0000256" key="12">
    <source>
        <dbReference type="ARBA" id="ARBA00023239"/>
    </source>
</evidence>
<comment type="similarity">
    <text evidence="4">Belongs to the polysaccharide lyase 1 family.</text>
</comment>
<reference evidence="19" key="2">
    <citation type="submission" date="2020-02" db="EMBL/GenBank/DDBJ databases">
        <authorList>
            <person name="Gilchrist C.L.M."/>
            <person name="Chooi Y.-H."/>
        </authorList>
    </citation>
    <scope>NUCLEOTIDE SEQUENCE</scope>
    <source>
        <strain evidence="19">MST-FP2251</strain>
    </source>
</reference>
<keyword evidence="10" id="KW-0106">Calcium</keyword>
<dbReference type="InterPro" id="IPR012334">
    <property type="entry name" value="Pectin_lyas_fold"/>
</dbReference>
<comment type="caution">
    <text evidence="19">The sequence shown here is derived from an EMBL/GenBank/DDBJ whole genome shotgun (WGS) entry which is preliminary data.</text>
</comment>
<evidence type="ECO:0000256" key="10">
    <source>
        <dbReference type="ARBA" id="ARBA00022837"/>
    </source>
</evidence>
<evidence type="ECO:0000256" key="17">
    <source>
        <dbReference type="SAM" id="MobiDB-lite"/>
    </source>
</evidence>
<evidence type="ECO:0000256" key="7">
    <source>
        <dbReference type="ARBA" id="ARBA00022525"/>
    </source>
</evidence>
<accession>A0AAD4GNH5</accession>
<dbReference type="EMBL" id="VCAU01000131">
    <property type="protein sequence ID" value="KAF9884174.1"/>
    <property type="molecule type" value="Genomic_DNA"/>
</dbReference>
<evidence type="ECO:0000256" key="2">
    <source>
        <dbReference type="ARBA" id="ARBA00001913"/>
    </source>
</evidence>
<dbReference type="GO" id="GO:0000272">
    <property type="term" value="P:polysaccharide catabolic process"/>
    <property type="evidence" value="ECO:0007669"/>
    <property type="project" value="UniProtKB-KW"/>
</dbReference>
<protein>
    <recommendedName>
        <fullName evidence="6">Probable pectate lyase C</fullName>
        <ecNumber evidence="5">4.2.2.2</ecNumber>
    </recommendedName>
</protein>
<proteinExistence type="inferred from homology"/>
<dbReference type="PROSITE" id="PS00018">
    <property type="entry name" value="EF_HAND_1"/>
    <property type="match status" value="1"/>
</dbReference>
<keyword evidence="20" id="KW-1185">Reference proteome</keyword>
<evidence type="ECO:0000256" key="1">
    <source>
        <dbReference type="ARBA" id="ARBA00000695"/>
    </source>
</evidence>
<keyword evidence="14" id="KW-0961">Cell wall biogenesis/degradation</keyword>
<comment type="cofactor">
    <cofactor evidence="2">
        <name>Ca(2+)</name>
        <dbReference type="ChEBI" id="CHEBI:29108"/>
    </cofactor>
</comment>
<evidence type="ECO:0000313" key="19">
    <source>
        <dbReference type="EMBL" id="KAF9884174.1"/>
    </source>
</evidence>
<evidence type="ECO:0000256" key="4">
    <source>
        <dbReference type="ARBA" id="ARBA00010980"/>
    </source>
</evidence>
<name>A0AAD4GNH5_ASPNN</name>
<dbReference type="Gene3D" id="2.160.20.10">
    <property type="entry name" value="Single-stranded right-handed beta-helix, Pectin lyase-like"/>
    <property type="match status" value="1"/>
</dbReference>
<gene>
    <name evidence="19" type="ORF">FE257_002232</name>
</gene>
<evidence type="ECO:0000256" key="14">
    <source>
        <dbReference type="ARBA" id="ARBA00023316"/>
    </source>
</evidence>
<keyword evidence="15" id="KW-0624">Polysaccharide degradation</keyword>
<feature type="region of interest" description="Disordered" evidence="17">
    <location>
        <begin position="347"/>
        <end position="399"/>
    </location>
</feature>
<keyword evidence="11" id="KW-0325">Glycoprotein</keyword>
<dbReference type="EC" id="4.2.2.2" evidence="5"/>
<dbReference type="GO" id="GO:0005576">
    <property type="term" value="C:extracellular region"/>
    <property type="evidence" value="ECO:0007669"/>
    <property type="project" value="UniProtKB-SubCell"/>
</dbReference>
<comment type="function">
    <text evidence="16">Pectinolytic enzyme consist of four classes of enzymes: pectin lyase, polygalacturonase, pectin methylesterase and rhamnogalacturonase. Among pectinolytic enzymes, pectin lyase is the most important in depolymerization of pectin, since it cleaves internal glycosidic bonds of highly methylated pectins. Favors pectate, the anion, over pectin, the methyl ester.</text>
</comment>
<dbReference type="InterPro" id="IPR011050">
    <property type="entry name" value="Pectin_lyase_fold/virulence"/>
</dbReference>
<evidence type="ECO:0000256" key="18">
    <source>
        <dbReference type="SAM" id="SignalP"/>
    </source>
</evidence>
<feature type="chain" id="PRO_5042233648" description="Probable pectate lyase C" evidence="18">
    <location>
        <begin position="21"/>
        <end position="420"/>
    </location>
</feature>
<evidence type="ECO:0000256" key="11">
    <source>
        <dbReference type="ARBA" id="ARBA00023180"/>
    </source>
</evidence>
<evidence type="ECO:0000256" key="8">
    <source>
        <dbReference type="ARBA" id="ARBA00022723"/>
    </source>
</evidence>
<comment type="subcellular location">
    <subcellularLocation>
        <location evidence="3">Secreted</location>
    </subcellularLocation>
</comment>
<sequence>MRLTTSLLIPLLGICHSASALVAFPGAEGFGAQAVGGRGGEVYVVTNLEDSGEGSLRDAVSQTDRIVVFAVGGVINIDDRIVVSKRVTILGQTAPGDGITVYGNGWSFSNANDAIVRYIRIRMGKGGDSGKDGITIAEGGRMIFDHVSVSWGRDETFSISGDVTDITIQNSIIAQGLETHSCGGLMQTDGGVSLFRNLYIDNKTRNPKVKGVNEFTNNVVYNWGGGGGYIAGDSSGESFANIIGNYFISGPSTSVTAFTRGNANFHGYVDNNFYDPDQDGTLNGSELGVSSSNYGGMDLVTTKYDYPAVAKVLTPAEAVTYVTENVGASKVRDSVDTQLIEQVQTWGSDGALISDESSMGGAGDLDGGSPPTDSDGDGIPDDAETELGSDPNTADSMELHSSGYAYVEVWANSLVPSSSP</sequence>
<evidence type="ECO:0000313" key="20">
    <source>
        <dbReference type="Proteomes" id="UP001194746"/>
    </source>
</evidence>
<dbReference type="SUPFAM" id="SSF51126">
    <property type="entry name" value="Pectin lyase-like"/>
    <property type="match status" value="1"/>
</dbReference>
<evidence type="ECO:0000256" key="13">
    <source>
        <dbReference type="ARBA" id="ARBA00023277"/>
    </source>
</evidence>
<dbReference type="GO" id="GO:0030570">
    <property type="term" value="F:pectate lyase activity"/>
    <property type="evidence" value="ECO:0007669"/>
    <property type="project" value="UniProtKB-EC"/>
</dbReference>
<reference evidence="19" key="1">
    <citation type="journal article" date="2019" name="Beilstein J. Org. Chem.">
        <title>Nanangenines: drimane sesquiterpenoids as the dominant metabolite cohort of a novel Australian fungus, Aspergillus nanangensis.</title>
        <authorList>
            <person name="Lacey H.J."/>
            <person name="Gilchrist C.L.M."/>
            <person name="Crombie A."/>
            <person name="Kalaitzis J.A."/>
            <person name="Vuong D."/>
            <person name="Rutledge P.J."/>
            <person name="Turner P."/>
            <person name="Pitt J.I."/>
            <person name="Lacey E."/>
            <person name="Chooi Y.H."/>
            <person name="Piggott A.M."/>
        </authorList>
    </citation>
    <scope>NUCLEOTIDE SEQUENCE</scope>
    <source>
        <strain evidence="19">MST-FP2251</strain>
    </source>
</reference>
<evidence type="ECO:0000256" key="3">
    <source>
        <dbReference type="ARBA" id="ARBA00004613"/>
    </source>
</evidence>
<feature type="signal peptide" evidence="18">
    <location>
        <begin position="1"/>
        <end position="20"/>
    </location>
</feature>
<comment type="catalytic activity">
    <reaction evidence="1">
        <text>Eliminative cleavage of (1-&gt;4)-alpha-D-galacturonan to give oligosaccharides with 4-deoxy-alpha-D-galact-4-enuronosyl groups at their non-reducing ends.</text>
        <dbReference type="EC" id="4.2.2.2"/>
    </reaction>
</comment>
<dbReference type="InterPro" id="IPR018247">
    <property type="entry name" value="EF_Hand_1_Ca_BS"/>
</dbReference>
<organism evidence="19 20">
    <name type="scientific">Aspergillus nanangensis</name>
    <dbReference type="NCBI Taxonomy" id="2582783"/>
    <lineage>
        <taxon>Eukaryota</taxon>
        <taxon>Fungi</taxon>
        <taxon>Dikarya</taxon>
        <taxon>Ascomycota</taxon>
        <taxon>Pezizomycotina</taxon>
        <taxon>Eurotiomycetes</taxon>
        <taxon>Eurotiomycetidae</taxon>
        <taxon>Eurotiales</taxon>
        <taxon>Aspergillaceae</taxon>
        <taxon>Aspergillus</taxon>
        <taxon>Aspergillus subgen. Circumdati</taxon>
    </lineage>
</organism>